<dbReference type="EMBL" id="PSZM01000040">
    <property type="protein sequence ID" value="PQL91532.1"/>
    <property type="molecule type" value="Genomic_DNA"/>
</dbReference>
<feature type="domain" description="Hemerythrin-like" evidence="6">
    <location>
        <begin position="83"/>
        <end position="231"/>
    </location>
</feature>
<evidence type="ECO:0000256" key="1">
    <source>
        <dbReference type="ARBA" id="ARBA00004496"/>
    </source>
</evidence>
<dbReference type="NCBIfam" id="TIGR03652">
    <property type="entry name" value="FeS_repair_RIC"/>
    <property type="match status" value="1"/>
</dbReference>
<evidence type="ECO:0000259" key="6">
    <source>
        <dbReference type="Pfam" id="PF01814"/>
    </source>
</evidence>
<evidence type="ECO:0000313" key="8">
    <source>
        <dbReference type="Proteomes" id="UP000238042"/>
    </source>
</evidence>
<feature type="coiled-coil region" evidence="5">
    <location>
        <begin position="41"/>
        <end position="68"/>
    </location>
</feature>
<dbReference type="AlphaFoldDB" id="A0A2S8AAF3"/>
<dbReference type="OrthoDB" id="9797132at2"/>
<reference evidence="7 8" key="1">
    <citation type="submission" date="2018-02" db="EMBL/GenBank/DDBJ databases">
        <title>Genome sequences of Apibacter spp., gut symbionts of Asian honey bees.</title>
        <authorList>
            <person name="Kwong W.K."/>
            <person name="Steele M.I."/>
            <person name="Moran N.A."/>
        </authorList>
    </citation>
    <scope>NUCLEOTIDE SEQUENCE [LARGE SCALE GENOMIC DNA]</scope>
    <source>
        <strain evidence="8">wkB301</strain>
    </source>
</reference>
<comment type="caution">
    <text evidence="7">The sequence shown here is derived from an EMBL/GenBank/DDBJ whole genome shotgun (WGS) entry which is preliminary data.</text>
</comment>
<dbReference type="Gene3D" id="1.10.3910.10">
    <property type="entry name" value="SP0561-like"/>
    <property type="match status" value="1"/>
</dbReference>
<dbReference type="Pfam" id="PF01814">
    <property type="entry name" value="Hemerythrin"/>
    <property type="match status" value="1"/>
</dbReference>
<evidence type="ECO:0000256" key="3">
    <source>
        <dbReference type="ARBA" id="ARBA00022723"/>
    </source>
</evidence>
<protein>
    <submittedName>
        <fullName evidence="7">Iron-sulfur cluster repair di-iron protein</fullName>
    </submittedName>
</protein>
<dbReference type="RefSeq" id="WP_105193953.1">
    <property type="nucleotide sequence ID" value="NZ_PSZM01000040.1"/>
</dbReference>
<keyword evidence="2" id="KW-0963">Cytoplasm</keyword>
<dbReference type="Proteomes" id="UP000238042">
    <property type="component" value="Unassembled WGS sequence"/>
</dbReference>
<evidence type="ECO:0000256" key="2">
    <source>
        <dbReference type="ARBA" id="ARBA00022490"/>
    </source>
</evidence>
<dbReference type="InterPro" id="IPR012312">
    <property type="entry name" value="Hemerythrin-like"/>
</dbReference>
<comment type="subcellular location">
    <subcellularLocation>
        <location evidence="1">Cytoplasm</location>
    </subcellularLocation>
</comment>
<keyword evidence="8" id="KW-1185">Reference proteome</keyword>
<keyword evidence="4" id="KW-0408">Iron</keyword>
<gene>
    <name evidence="7" type="primary">ric</name>
    <name evidence="7" type="ORF">C4S77_06885</name>
</gene>
<evidence type="ECO:0000256" key="4">
    <source>
        <dbReference type="ARBA" id="ARBA00023004"/>
    </source>
</evidence>
<accession>A0A2S8AAF3</accession>
<keyword evidence="5" id="KW-0175">Coiled coil</keyword>
<evidence type="ECO:0000256" key="5">
    <source>
        <dbReference type="SAM" id="Coils"/>
    </source>
</evidence>
<keyword evidence="3" id="KW-0479">Metal-binding</keyword>
<dbReference type="GO" id="GO:0005737">
    <property type="term" value="C:cytoplasm"/>
    <property type="evidence" value="ECO:0007669"/>
    <property type="project" value="UniProtKB-SubCell"/>
</dbReference>
<dbReference type="Gene3D" id="1.20.120.520">
    <property type="entry name" value="nmb1532 protein domain like"/>
    <property type="match status" value="1"/>
</dbReference>
<dbReference type="PANTHER" id="PTHR36438">
    <property type="entry name" value="IRON-SULFUR CLUSTER REPAIR PROTEIN YTFE"/>
    <property type="match status" value="1"/>
</dbReference>
<dbReference type="Pfam" id="PF04405">
    <property type="entry name" value="ScdA_N"/>
    <property type="match status" value="1"/>
</dbReference>
<evidence type="ECO:0000313" key="7">
    <source>
        <dbReference type="EMBL" id="PQL91532.1"/>
    </source>
</evidence>
<proteinExistence type="predicted"/>
<dbReference type="InterPro" id="IPR038062">
    <property type="entry name" value="ScdA-like_N_sf"/>
</dbReference>
<dbReference type="InterPro" id="IPR019903">
    <property type="entry name" value="RIC_family"/>
</dbReference>
<sequence length="241" mass="28208">MKNFDGTIGSIVADDFRTAAVFSKYKIDFCCKGDRTIEQACERKSINIDELKNKLNEIVTDSKNENIDYQSWPLDLLADYIEKTFHRYIREKIPPLSQFLNKVQKVHGERHPELFEIFDLFSKSSNDLLNHLQKEEMILFPFIRNMVHAQITQIPLENAHFGSVENPIRMMMDDHSVEGERFKRISELSKGYTPPPEACNTYKVSFAMLDDFEQKLHKHIHLENNILFPKAIIMEKSMHLS</sequence>
<name>A0A2S8AAF3_9FLAO</name>
<dbReference type="PANTHER" id="PTHR36438:SF1">
    <property type="entry name" value="IRON-SULFUR CLUSTER REPAIR PROTEIN YTFE"/>
    <property type="match status" value="1"/>
</dbReference>
<dbReference type="GO" id="GO:0046872">
    <property type="term" value="F:metal ion binding"/>
    <property type="evidence" value="ECO:0007669"/>
    <property type="project" value="UniProtKB-KW"/>
</dbReference>
<organism evidence="7 8">
    <name type="scientific">Apibacter adventoris</name>
    <dbReference type="NCBI Taxonomy" id="1679466"/>
    <lineage>
        <taxon>Bacteria</taxon>
        <taxon>Pseudomonadati</taxon>
        <taxon>Bacteroidota</taxon>
        <taxon>Flavobacteriia</taxon>
        <taxon>Flavobacteriales</taxon>
        <taxon>Weeksellaceae</taxon>
        <taxon>Apibacter</taxon>
    </lineage>
</organism>